<evidence type="ECO:0000313" key="2">
    <source>
        <dbReference type="Proteomes" id="UP000005438"/>
    </source>
</evidence>
<dbReference type="STRING" id="700598.Niako_1690"/>
<evidence type="ECO:0000313" key="1">
    <source>
        <dbReference type="EMBL" id="AEV98055.1"/>
    </source>
</evidence>
<dbReference type="eggNOG" id="COG0500">
    <property type="taxonomic scope" value="Bacteria"/>
</dbReference>
<keyword evidence="1" id="KW-0489">Methyltransferase</keyword>
<protein>
    <submittedName>
        <fullName evidence="1">Methyltransferase type 12</fullName>
    </submittedName>
</protein>
<accession>G8T987</accession>
<dbReference type="AlphaFoldDB" id="G8T987"/>
<sequence length="231" mass="27079">MSAHSIWIHRLFILYRITRRNFYKLLGRLNIYLQPRQQFSIKAGYHHATRAENFDDTSGRTNEWQRSVYELAATLAQKHNMASVLDVGCGSAYKLITMFSQYQLTGIETEPAYSFLNKKYPGHKWLLFDNVKPAELHHDLVICSDVIEHIKNPDEMMNFLAAVNFRYLVISTPERDAVRGKSDYGPPENTAHYREWNKEEFKNYVSQWFTISEHHVFDDKSIAQAIVCVKR</sequence>
<dbReference type="InterPro" id="IPR029063">
    <property type="entry name" value="SAM-dependent_MTases_sf"/>
</dbReference>
<dbReference type="EMBL" id="CP003178">
    <property type="protein sequence ID" value="AEV98055.1"/>
    <property type="molecule type" value="Genomic_DNA"/>
</dbReference>
<proteinExistence type="predicted"/>
<reference evidence="1 2" key="1">
    <citation type="submission" date="2011-12" db="EMBL/GenBank/DDBJ databases">
        <title>The complete genome of Niastella koreensis GR20-10.</title>
        <authorList>
            <consortium name="US DOE Joint Genome Institute (JGI-PGF)"/>
            <person name="Lucas S."/>
            <person name="Han J."/>
            <person name="Lapidus A."/>
            <person name="Bruce D."/>
            <person name="Goodwin L."/>
            <person name="Pitluck S."/>
            <person name="Peters L."/>
            <person name="Kyrpides N."/>
            <person name="Mavromatis K."/>
            <person name="Ivanova N."/>
            <person name="Mikhailova N."/>
            <person name="Davenport K."/>
            <person name="Saunders E."/>
            <person name="Detter J.C."/>
            <person name="Tapia R."/>
            <person name="Han C."/>
            <person name="Land M."/>
            <person name="Hauser L."/>
            <person name="Markowitz V."/>
            <person name="Cheng J.-F."/>
            <person name="Hugenholtz P."/>
            <person name="Woyke T."/>
            <person name="Wu D."/>
            <person name="Tindall B."/>
            <person name="Pomrenke H."/>
            <person name="Brambilla E."/>
            <person name="Klenk H.-P."/>
            <person name="Eisen J.A."/>
        </authorList>
    </citation>
    <scope>NUCLEOTIDE SEQUENCE [LARGE SCALE GENOMIC DNA]</scope>
    <source>
        <strain evidence="2">DSM 17620 / KACC 11465 / NBRC 106392 / GR20-10</strain>
    </source>
</reference>
<dbReference type="Pfam" id="PF13489">
    <property type="entry name" value="Methyltransf_23"/>
    <property type="match status" value="1"/>
</dbReference>
<dbReference type="SUPFAM" id="SSF53335">
    <property type="entry name" value="S-adenosyl-L-methionine-dependent methyltransferases"/>
    <property type="match status" value="1"/>
</dbReference>
<organism evidence="1 2">
    <name type="scientific">Niastella koreensis (strain DSM 17620 / KACC 11465 / NBRC 106392 / GR20-10)</name>
    <dbReference type="NCBI Taxonomy" id="700598"/>
    <lineage>
        <taxon>Bacteria</taxon>
        <taxon>Pseudomonadati</taxon>
        <taxon>Bacteroidota</taxon>
        <taxon>Chitinophagia</taxon>
        <taxon>Chitinophagales</taxon>
        <taxon>Chitinophagaceae</taxon>
        <taxon>Niastella</taxon>
    </lineage>
</organism>
<dbReference type="OrthoDB" id="2592041at2"/>
<gene>
    <name evidence="1" type="ordered locus">Niako_1690</name>
</gene>
<keyword evidence="1" id="KW-0808">Transferase</keyword>
<dbReference type="GO" id="GO:0032259">
    <property type="term" value="P:methylation"/>
    <property type="evidence" value="ECO:0007669"/>
    <property type="project" value="UniProtKB-KW"/>
</dbReference>
<dbReference type="Gene3D" id="3.40.50.150">
    <property type="entry name" value="Vaccinia Virus protein VP39"/>
    <property type="match status" value="1"/>
</dbReference>
<dbReference type="GO" id="GO:0008168">
    <property type="term" value="F:methyltransferase activity"/>
    <property type="evidence" value="ECO:0007669"/>
    <property type="project" value="UniProtKB-KW"/>
</dbReference>
<dbReference type="Proteomes" id="UP000005438">
    <property type="component" value="Chromosome"/>
</dbReference>
<dbReference type="KEGG" id="nko:Niako_1690"/>
<dbReference type="HOGENOM" id="CLU_1198750_0_0_10"/>
<name>G8T987_NIAKG</name>